<keyword evidence="1" id="KW-1133">Transmembrane helix</keyword>
<protein>
    <submittedName>
        <fullName evidence="2">Uncharacterized protein</fullName>
    </submittedName>
</protein>
<evidence type="ECO:0000256" key="1">
    <source>
        <dbReference type="SAM" id="Phobius"/>
    </source>
</evidence>
<organism evidence="2">
    <name type="scientific">uncultured Sphingomonadaceae bacterium</name>
    <dbReference type="NCBI Taxonomy" id="169976"/>
    <lineage>
        <taxon>Bacteria</taxon>
        <taxon>Pseudomonadati</taxon>
        <taxon>Pseudomonadota</taxon>
        <taxon>Alphaproteobacteria</taxon>
        <taxon>Sphingomonadales</taxon>
        <taxon>Sphingomonadaceae</taxon>
        <taxon>environmental samples</taxon>
    </lineage>
</organism>
<gene>
    <name evidence="2" type="ORF">AVDCRST_MAG91-2086</name>
</gene>
<name>A0A6J4TCZ6_9SPHN</name>
<dbReference type="EMBL" id="CADCVX010000382">
    <property type="protein sequence ID" value="CAA9519055.1"/>
    <property type="molecule type" value="Genomic_DNA"/>
</dbReference>
<accession>A0A6J4TCZ6</accession>
<reference evidence="2" key="1">
    <citation type="submission" date="2020-02" db="EMBL/GenBank/DDBJ databases">
        <authorList>
            <person name="Meier V. D."/>
        </authorList>
    </citation>
    <scope>NUCLEOTIDE SEQUENCE</scope>
    <source>
        <strain evidence="2">AVDCRST_MAG91</strain>
    </source>
</reference>
<evidence type="ECO:0000313" key="2">
    <source>
        <dbReference type="EMBL" id="CAA9519055.1"/>
    </source>
</evidence>
<proteinExistence type="predicted"/>
<dbReference type="AlphaFoldDB" id="A0A6J4TCZ6"/>
<keyword evidence="1" id="KW-0812">Transmembrane</keyword>
<feature type="transmembrane region" description="Helical" evidence="1">
    <location>
        <begin position="21"/>
        <end position="43"/>
    </location>
</feature>
<sequence length="48" mass="4679">MPDDLDGRLEAAADAGQRANGVARAALIVAATALAVGILGLGLPVNLP</sequence>
<keyword evidence="1" id="KW-0472">Membrane</keyword>